<dbReference type="SUPFAM" id="SSF82866">
    <property type="entry name" value="Multidrug efflux transporter AcrB transmembrane domain"/>
    <property type="match status" value="2"/>
</dbReference>
<organism evidence="7 8">
    <name type="scientific">Heyndrickxia coagulans</name>
    <name type="common">Weizmannia coagulans</name>
    <dbReference type="NCBI Taxonomy" id="1398"/>
    <lineage>
        <taxon>Bacteria</taxon>
        <taxon>Bacillati</taxon>
        <taxon>Bacillota</taxon>
        <taxon>Bacilli</taxon>
        <taxon>Bacillales</taxon>
        <taxon>Bacillaceae</taxon>
        <taxon>Heyndrickxia</taxon>
    </lineage>
</organism>
<dbReference type="Gene3D" id="1.20.1640.10">
    <property type="entry name" value="Multidrug efflux transporter AcrB transmembrane domain"/>
    <property type="match status" value="2"/>
</dbReference>
<keyword evidence="3" id="KW-1003">Cell membrane</keyword>
<evidence type="ECO:0000256" key="5">
    <source>
        <dbReference type="ARBA" id="ARBA00022989"/>
    </source>
</evidence>
<dbReference type="Proteomes" id="UP000070376">
    <property type="component" value="Unassembled WGS sequence"/>
</dbReference>
<comment type="subcellular location">
    <subcellularLocation>
        <location evidence="1">Cell membrane</location>
        <topology evidence="1">Multi-pass membrane protein</topology>
    </subcellularLocation>
</comment>
<name>A0A133KQK6_HEYCO</name>
<dbReference type="Pfam" id="PF03176">
    <property type="entry name" value="MMPL"/>
    <property type="match status" value="2"/>
</dbReference>
<dbReference type="GO" id="GO:0022857">
    <property type="term" value="F:transmembrane transporter activity"/>
    <property type="evidence" value="ECO:0007669"/>
    <property type="project" value="InterPro"/>
</dbReference>
<keyword evidence="5" id="KW-1133">Transmembrane helix</keyword>
<dbReference type="PATRIC" id="fig|1398.22.peg.1865"/>
<dbReference type="RefSeq" id="WP_061086814.1">
    <property type="nucleotide sequence ID" value="NZ_KQ955845.1"/>
</dbReference>
<gene>
    <name evidence="7" type="ORF">HMPREF3213_01861</name>
</gene>
<evidence type="ECO:0000256" key="1">
    <source>
        <dbReference type="ARBA" id="ARBA00004651"/>
    </source>
</evidence>
<dbReference type="PANTHER" id="PTHR33406:SF6">
    <property type="entry name" value="MEMBRANE PROTEIN YDGH-RELATED"/>
    <property type="match status" value="1"/>
</dbReference>
<dbReference type="InterPro" id="IPR001036">
    <property type="entry name" value="Acrflvin-R"/>
</dbReference>
<evidence type="ECO:0000256" key="4">
    <source>
        <dbReference type="ARBA" id="ARBA00022692"/>
    </source>
</evidence>
<evidence type="ECO:0000256" key="2">
    <source>
        <dbReference type="ARBA" id="ARBA00010157"/>
    </source>
</evidence>
<dbReference type="AlphaFoldDB" id="A0A133KQK6"/>
<evidence type="ECO:0000313" key="8">
    <source>
        <dbReference type="Proteomes" id="UP000070376"/>
    </source>
</evidence>
<accession>A0A133KQK6</accession>
<dbReference type="InterPro" id="IPR000731">
    <property type="entry name" value="SSD"/>
</dbReference>
<keyword evidence="6" id="KW-0472">Membrane</keyword>
<proteinExistence type="inferred from homology"/>
<dbReference type="PRINTS" id="PR00702">
    <property type="entry name" value="ACRIFLAVINRP"/>
</dbReference>
<dbReference type="PANTHER" id="PTHR33406">
    <property type="entry name" value="MEMBRANE PROTEIN MJ1562-RELATED"/>
    <property type="match status" value="1"/>
</dbReference>
<dbReference type="GO" id="GO:0005886">
    <property type="term" value="C:plasma membrane"/>
    <property type="evidence" value="ECO:0007669"/>
    <property type="project" value="UniProtKB-SubCell"/>
</dbReference>
<dbReference type="EMBL" id="LRPN01000067">
    <property type="protein sequence ID" value="KWZ81848.1"/>
    <property type="molecule type" value="Genomic_DNA"/>
</dbReference>
<dbReference type="InterPro" id="IPR004869">
    <property type="entry name" value="MMPL_dom"/>
</dbReference>
<sequence length="734" mass="79724">MKNLLVKFTGACAGRRGRWVTLAAWILVVSVLSAVFPNVNKVTDNSAANLPDSAMSVRAEKVAEKQFPNAGTPLLIAWYREGGLTQQDYGTIAKLYGDLKKNPLPAQSFIPPYEKMPPQALGGQASKDGTTMVTPVFMEKSAGTDELADNLKELKKRVTSLESKAVLNKKLADTGLHVRFTGPAGISTDAVSLFSKADITLLISTVLLVLVLLIVLYRSPILALVPLIGVVFAYGAIGPILGFLAKEGIITVDSQATSIMTVLLFGAGTDYCLFLVSKYRECLLEEEDKIKALHTAIRHSGGAIMVSAITVVLSLFTLLFAHYGTYQRFAVPFSLAIFIMGIAALTLLPALLSILGRASFFPFIPRTEQMARALEAKKGKKIRRHAAHGKWSRKVGEAVTRKPWLIIVLSVIILGGLASFAPKIAYTQNLIESFPKDMPSREGYEIIADHFSPGELAPVQVIANTEGKGANVKAALEKLPFVDTVTGPQYGKKNKQYESYNVRLKDNPYSEKAIQSIPMIQKQLQKAGLSKNQIWIGGVTSSLYDTAKVTERDMKVIVPSVIFIIAILLLLYLRSLVAMVYLIVTVLLSYVAALGAGWLLIHYGLGISAIQDLIPLYAFVFLVALGEDYNIFMISGIWKNKQHLPHRRAIALGVTETGAVITSAGLILAGTFAVLTVLPIQILVQFGIVTAIGVLLDTFVVRPLLVPAITTVLGRYAFWPGKLFAKAEPVKSED</sequence>
<reference evidence="8" key="1">
    <citation type="submission" date="2016-01" db="EMBL/GenBank/DDBJ databases">
        <authorList>
            <person name="Mitreva M."/>
            <person name="Pepin K.H."/>
            <person name="Mihindukulasuriya K.A."/>
            <person name="Fulton R."/>
            <person name="Fronick C."/>
            <person name="O'Laughlin M."/>
            <person name="Miner T."/>
            <person name="Herter B."/>
            <person name="Rosa B.A."/>
            <person name="Cordes M."/>
            <person name="Tomlinson C."/>
            <person name="Wollam A."/>
            <person name="Palsikar V.B."/>
            <person name="Mardis E.R."/>
            <person name="Wilson R.K."/>
        </authorList>
    </citation>
    <scope>NUCLEOTIDE SEQUENCE [LARGE SCALE GENOMIC DNA]</scope>
    <source>
        <strain evidence="8">GED7749B</strain>
    </source>
</reference>
<evidence type="ECO:0000256" key="6">
    <source>
        <dbReference type="ARBA" id="ARBA00023136"/>
    </source>
</evidence>
<comment type="caution">
    <text evidence="7">The sequence shown here is derived from an EMBL/GenBank/DDBJ whole genome shotgun (WGS) entry which is preliminary data.</text>
</comment>
<evidence type="ECO:0000256" key="3">
    <source>
        <dbReference type="ARBA" id="ARBA00022475"/>
    </source>
</evidence>
<dbReference type="PROSITE" id="PS50156">
    <property type="entry name" value="SSD"/>
    <property type="match status" value="2"/>
</dbReference>
<dbReference type="InterPro" id="IPR050545">
    <property type="entry name" value="Mycobact_MmpL"/>
</dbReference>
<comment type="similarity">
    <text evidence="2">Belongs to the resistance-nodulation-cell division (RND) (TC 2.A.6) family. MmpL subfamily.</text>
</comment>
<protein>
    <submittedName>
        <fullName evidence="7">Transport protein</fullName>
    </submittedName>
</protein>
<keyword evidence="4" id="KW-0812">Transmembrane</keyword>
<evidence type="ECO:0000313" key="7">
    <source>
        <dbReference type="EMBL" id="KWZ81848.1"/>
    </source>
</evidence>